<sequence length="451" mass="48159">MFNALLKKWVGTGQLDYEIYLKTPTLLNLQTPREQLVHHDELLFQIVHQAQELWLKQVSMEGIELVAEIDGDLLWGATTRMERMLRVMRCMVAELNILETMTPDSFQIVRRSLGNGSGQESPGYNMVRLLGDGMEAALERILTRRQVRLLDVYRIGGSGSEDLKRLCEQMVDFDELFQNWLYTHYQMVRRIIGVDRSIKALDGLPTQVLAGRMTLPLFRKLWEVRAEMTAEWKREGGFAIGAARQPGSPQAEGSSGYGSGAHGASGYGSGSHGSSGYGSGSHGASGYGSGSHAPSGYGSGSHAPSGYGSGAHAPPPHAPPAAVAHAPSAPPPVTQTAAVLQAAVVPPVPVVPPPAVAPAPAPTQTAMPESAAADDPWSRPEPPTSRRPLPDVPPVPRTSGPPDDPWSRPEPPTSRRPAPTPESSSSSSSSSSSTAQEPQGPRKPASGTHGY</sequence>
<accession>A0ABU5GY79</accession>
<dbReference type="Pfam" id="PF03301">
    <property type="entry name" value="Trp_dioxygenase"/>
    <property type="match status" value="1"/>
</dbReference>
<keyword evidence="3" id="KW-1185">Reference proteome</keyword>
<gene>
    <name evidence="2" type="ORF">SYV04_05550</name>
</gene>
<dbReference type="PANTHER" id="PTHR10138">
    <property type="entry name" value="TRYPTOPHAN 2,3-DIOXYGENASE"/>
    <property type="match status" value="1"/>
</dbReference>
<dbReference type="InterPro" id="IPR004981">
    <property type="entry name" value="Trp_2_3_dOase"/>
</dbReference>
<feature type="compositionally biased region" description="Pro residues" evidence="1">
    <location>
        <begin position="349"/>
        <end position="361"/>
    </location>
</feature>
<feature type="region of interest" description="Disordered" evidence="1">
    <location>
        <begin position="241"/>
        <end position="334"/>
    </location>
</feature>
<feature type="region of interest" description="Disordered" evidence="1">
    <location>
        <begin position="349"/>
        <end position="451"/>
    </location>
</feature>
<evidence type="ECO:0000256" key="1">
    <source>
        <dbReference type="SAM" id="MobiDB-lite"/>
    </source>
</evidence>
<reference evidence="2 3" key="1">
    <citation type="submission" date="2023-12" db="EMBL/GenBank/DDBJ databases">
        <title>the genome sequence of Hyalangium sp. s54d21.</title>
        <authorList>
            <person name="Zhang X."/>
        </authorList>
    </citation>
    <scope>NUCLEOTIDE SEQUENCE [LARGE SCALE GENOMIC DNA]</scope>
    <source>
        <strain evidence="3">s54d21</strain>
    </source>
</reference>
<feature type="compositionally biased region" description="Pro residues" evidence="1">
    <location>
        <begin position="402"/>
        <end position="420"/>
    </location>
</feature>
<comment type="caution">
    <text evidence="2">The sequence shown here is derived from an EMBL/GenBank/DDBJ whole genome shotgun (WGS) entry which is preliminary data.</text>
</comment>
<dbReference type="Gene3D" id="1.20.58.480">
    <property type="match status" value="2"/>
</dbReference>
<feature type="compositionally biased region" description="Gly residues" evidence="1">
    <location>
        <begin position="255"/>
        <end position="289"/>
    </location>
</feature>
<proteinExistence type="predicted"/>
<dbReference type="EMBL" id="JAXIVS010000002">
    <property type="protein sequence ID" value="MDY7225834.1"/>
    <property type="molecule type" value="Genomic_DNA"/>
</dbReference>
<protein>
    <submittedName>
        <fullName evidence="2">Tryptophan 2,3-dioxygenase family protein</fullName>
    </submittedName>
</protein>
<dbReference type="RefSeq" id="WP_321544561.1">
    <property type="nucleotide sequence ID" value="NZ_JAXIVS010000002.1"/>
</dbReference>
<dbReference type="InterPro" id="IPR037217">
    <property type="entry name" value="Trp/Indoleamine_2_3_dOase-like"/>
</dbReference>
<feature type="compositionally biased region" description="Low complexity" evidence="1">
    <location>
        <begin position="421"/>
        <end position="439"/>
    </location>
</feature>
<feature type="compositionally biased region" description="Pro residues" evidence="1">
    <location>
        <begin position="379"/>
        <end position="396"/>
    </location>
</feature>
<feature type="compositionally biased region" description="Low complexity" evidence="1">
    <location>
        <begin position="290"/>
        <end position="312"/>
    </location>
</feature>
<dbReference type="PANTHER" id="PTHR10138:SF0">
    <property type="entry name" value="TRYPTOPHAN 2,3-DIOXYGENASE"/>
    <property type="match status" value="1"/>
</dbReference>
<dbReference type="SUPFAM" id="SSF140959">
    <property type="entry name" value="Indolic compounds 2,3-dioxygenase-like"/>
    <property type="match status" value="1"/>
</dbReference>
<dbReference type="Proteomes" id="UP001291309">
    <property type="component" value="Unassembled WGS sequence"/>
</dbReference>
<organism evidence="2 3">
    <name type="scientific">Hyalangium rubrum</name>
    <dbReference type="NCBI Taxonomy" id="3103134"/>
    <lineage>
        <taxon>Bacteria</taxon>
        <taxon>Pseudomonadati</taxon>
        <taxon>Myxococcota</taxon>
        <taxon>Myxococcia</taxon>
        <taxon>Myxococcales</taxon>
        <taxon>Cystobacterineae</taxon>
        <taxon>Archangiaceae</taxon>
        <taxon>Hyalangium</taxon>
    </lineage>
</organism>
<evidence type="ECO:0000313" key="2">
    <source>
        <dbReference type="EMBL" id="MDY7225834.1"/>
    </source>
</evidence>
<evidence type="ECO:0000313" key="3">
    <source>
        <dbReference type="Proteomes" id="UP001291309"/>
    </source>
</evidence>
<name>A0ABU5GY79_9BACT</name>